<dbReference type="Gene3D" id="2.40.128.20">
    <property type="match status" value="1"/>
</dbReference>
<keyword evidence="2 3" id="KW-0456">Lyase</keyword>
<dbReference type="InterPro" id="IPR018536">
    <property type="entry name" value="CpcS/CpeS"/>
</dbReference>
<dbReference type="GO" id="GO:0017006">
    <property type="term" value="P:protein-tetrapyrrole linkage"/>
    <property type="evidence" value="ECO:0007669"/>
    <property type="project" value="UniProtKB-UniRule"/>
</dbReference>
<comment type="function">
    <text evidence="3">Covalently attaches a chromophore to Cys residue(s) of phycobiliproteins.</text>
</comment>
<protein>
    <recommendedName>
        <fullName evidence="3">Chromophore lyase CpcS/CpeS</fullName>
        <ecNumber evidence="3">4.-.-.-</ecNumber>
    </recommendedName>
</protein>
<gene>
    <name evidence="3" type="primary">cpcS</name>
    <name evidence="4" type="ORF">DYY88_01110</name>
</gene>
<evidence type="ECO:0000256" key="1">
    <source>
        <dbReference type="ARBA" id="ARBA00010681"/>
    </source>
</evidence>
<evidence type="ECO:0000256" key="3">
    <source>
        <dbReference type="HAMAP-Rule" id="MF_01459"/>
    </source>
</evidence>
<dbReference type="GO" id="GO:0016829">
    <property type="term" value="F:lyase activity"/>
    <property type="evidence" value="ECO:0007669"/>
    <property type="project" value="UniProtKB-KW"/>
</dbReference>
<dbReference type="OrthoDB" id="554080at2"/>
<evidence type="ECO:0000313" key="5">
    <source>
        <dbReference type="Proteomes" id="UP000292459"/>
    </source>
</evidence>
<dbReference type="AlphaFoldDB" id="A0A4Q7EFA0"/>
<organism evidence="4 5">
    <name type="scientific">Leptolyngbya iicbica LK</name>
    <dbReference type="NCBI Taxonomy" id="2294035"/>
    <lineage>
        <taxon>Bacteria</taxon>
        <taxon>Bacillati</taxon>
        <taxon>Cyanobacteriota</taxon>
        <taxon>Cyanophyceae</taxon>
        <taxon>Leptolyngbyales</taxon>
        <taxon>Leptolyngbyaceae</taxon>
        <taxon>Leptolyngbya group</taxon>
        <taxon>Leptolyngbya</taxon>
        <taxon>Leptolyngbya iicbica</taxon>
    </lineage>
</organism>
<dbReference type="CDD" id="cd16339">
    <property type="entry name" value="CpcS"/>
    <property type="match status" value="1"/>
</dbReference>
<accession>A0A4Q7EFA0</accession>
<sequence>MSIVNFFETVEGTWFSQRTTHFAPGQPSQTGQATLKIARVETSDARVTALCQQCNADANAAIFAYTIQQEGQASLYGSGAATPPRTTLMVGLKSDDDCSGQFFSQTDREPAIAGKYCLEGEVLTLSVRNEEFQSDERLWYMNPNLRMRTSLVKRADGYQMASFCSEIRRSS</sequence>
<dbReference type="Pfam" id="PF09367">
    <property type="entry name" value="CpeS"/>
    <property type="match status" value="1"/>
</dbReference>
<name>A0A4Q7EFA0_9CYAN</name>
<dbReference type="Proteomes" id="UP000292459">
    <property type="component" value="Unassembled WGS sequence"/>
</dbReference>
<dbReference type="EC" id="4.-.-.-" evidence="3"/>
<proteinExistence type="inferred from homology"/>
<dbReference type="RefSeq" id="WP_052288136.1">
    <property type="nucleotide sequence ID" value="NZ_QVFV01000001.1"/>
</dbReference>
<evidence type="ECO:0000256" key="2">
    <source>
        <dbReference type="ARBA" id="ARBA00023239"/>
    </source>
</evidence>
<dbReference type="EMBL" id="QVFV01000001">
    <property type="protein sequence ID" value="RZM81902.1"/>
    <property type="molecule type" value="Genomic_DNA"/>
</dbReference>
<dbReference type="HAMAP" id="MF_01459">
    <property type="entry name" value="Chrphore_lyase_CpxS"/>
    <property type="match status" value="1"/>
</dbReference>
<comment type="caution">
    <text evidence="4">The sequence shown here is derived from an EMBL/GenBank/DDBJ whole genome shotgun (WGS) entry which is preliminary data.</text>
</comment>
<dbReference type="InterPro" id="IPR012674">
    <property type="entry name" value="Calycin"/>
</dbReference>
<keyword evidence="5" id="KW-1185">Reference proteome</keyword>
<evidence type="ECO:0000313" key="4">
    <source>
        <dbReference type="EMBL" id="RZM81902.1"/>
    </source>
</evidence>
<comment type="similarity">
    <text evidence="1 3">Belongs to the CpcS/CpeS biliprotein lyase family.</text>
</comment>
<reference evidence="4 5" key="1">
    <citation type="submission" date="2018-11" db="EMBL/GenBank/DDBJ databases">
        <title>Whole genome sequencing of an environmental sample.</title>
        <authorList>
            <person name="Sarangi A.N."/>
            <person name="Singh D."/>
            <person name="Tripathy S."/>
        </authorList>
    </citation>
    <scope>NUCLEOTIDE SEQUENCE [LARGE SCALE GENOMIC DNA]</scope>
    <source>
        <strain evidence="4 5">Lakshadweep</strain>
    </source>
</reference>